<comment type="caution">
    <text evidence="9">The sequence shown here is derived from an EMBL/GenBank/DDBJ whole genome shotgun (WGS) entry which is preliminary data.</text>
</comment>
<dbReference type="InterPro" id="IPR027417">
    <property type="entry name" value="P-loop_NTPase"/>
</dbReference>
<dbReference type="Proteomes" id="UP000265768">
    <property type="component" value="Unassembled WGS sequence"/>
</dbReference>
<dbReference type="Gene3D" id="3.40.50.300">
    <property type="entry name" value="P-loop containing nucleotide triphosphate hydrolases"/>
    <property type="match status" value="2"/>
</dbReference>
<keyword evidence="3" id="KW-1003">Cell membrane</keyword>
<organism evidence="9 10">
    <name type="scientific">Bailinhaonella thermotolerans</name>
    <dbReference type="NCBI Taxonomy" id="1070861"/>
    <lineage>
        <taxon>Bacteria</taxon>
        <taxon>Bacillati</taxon>
        <taxon>Actinomycetota</taxon>
        <taxon>Actinomycetes</taxon>
        <taxon>Streptosporangiales</taxon>
        <taxon>Streptosporangiaceae</taxon>
        <taxon>Bailinhaonella</taxon>
    </lineage>
</organism>
<reference evidence="9 10" key="1">
    <citation type="submission" date="2018-09" db="EMBL/GenBank/DDBJ databases">
        <title>YIM 75507 draft genome.</title>
        <authorList>
            <person name="Tang S."/>
            <person name="Feng Y."/>
        </authorList>
    </citation>
    <scope>NUCLEOTIDE SEQUENCE [LARGE SCALE GENOMIC DNA]</scope>
    <source>
        <strain evidence="9 10">YIM 75507</strain>
    </source>
</reference>
<dbReference type="OrthoDB" id="9784297at2"/>
<comment type="subcellular location">
    <subcellularLocation>
        <location evidence="1">Cell membrane</location>
        <topology evidence="1">Peripheral membrane protein</topology>
    </subcellularLocation>
</comment>
<gene>
    <name evidence="9" type="ORF">D5H75_37705</name>
</gene>
<keyword evidence="6" id="KW-0406">Ion transport</keyword>
<dbReference type="PANTHER" id="PTHR42771:SF2">
    <property type="entry name" value="IRON(3+)-HYDROXAMATE IMPORT ATP-BINDING PROTEIN FHUC"/>
    <property type="match status" value="1"/>
</dbReference>
<keyword evidence="5" id="KW-0408">Iron</keyword>
<evidence type="ECO:0000259" key="8">
    <source>
        <dbReference type="SMART" id="SM00382"/>
    </source>
</evidence>
<dbReference type="GO" id="GO:0005886">
    <property type="term" value="C:plasma membrane"/>
    <property type="evidence" value="ECO:0007669"/>
    <property type="project" value="UniProtKB-SubCell"/>
</dbReference>
<dbReference type="AlphaFoldDB" id="A0A3A4A1J3"/>
<dbReference type="InterPro" id="IPR038729">
    <property type="entry name" value="Rad50/SbcC_AAA"/>
</dbReference>
<evidence type="ECO:0000256" key="2">
    <source>
        <dbReference type="ARBA" id="ARBA00022448"/>
    </source>
</evidence>
<keyword evidence="4" id="KW-0410">Iron transport</keyword>
<dbReference type="EMBL" id="QZEY01000026">
    <property type="protein sequence ID" value="RJL21206.1"/>
    <property type="molecule type" value="Genomic_DNA"/>
</dbReference>
<dbReference type="GO" id="GO:0006826">
    <property type="term" value="P:iron ion transport"/>
    <property type="evidence" value="ECO:0007669"/>
    <property type="project" value="UniProtKB-KW"/>
</dbReference>
<evidence type="ECO:0000313" key="9">
    <source>
        <dbReference type="EMBL" id="RJL21206.1"/>
    </source>
</evidence>
<proteinExistence type="predicted"/>
<evidence type="ECO:0000256" key="6">
    <source>
        <dbReference type="ARBA" id="ARBA00023065"/>
    </source>
</evidence>
<dbReference type="InterPro" id="IPR051535">
    <property type="entry name" value="Siderophore_ABC-ATPase"/>
</dbReference>
<evidence type="ECO:0000313" key="10">
    <source>
        <dbReference type="Proteomes" id="UP000265768"/>
    </source>
</evidence>
<dbReference type="SMART" id="SM00382">
    <property type="entry name" value="AAA"/>
    <property type="match status" value="1"/>
</dbReference>
<feature type="domain" description="AAA+ ATPase" evidence="8">
    <location>
        <begin position="33"/>
        <end position="209"/>
    </location>
</feature>
<keyword evidence="2" id="KW-0813">Transport</keyword>
<protein>
    <submittedName>
        <fullName evidence="9">ABC transporter</fullName>
    </submittedName>
</protein>
<evidence type="ECO:0000256" key="3">
    <source>
        <dbReference type="ARBA" id="ARBA00022475"/>
    </source>
</evidence>
<evidence type="ECO:0000256" key="1">
    <source>
        <dbReference type="ARBA" id="ARBA00004202"/>
    </source>
</evidence>
<accession>A0A3A4A1J3</accession>
<dbReference type="InterPro" id="IPR003593">
    <property type="entry name" value="AAA+_ATPase"/>
</dbReference>
<dbReference type="SUPFAM" id="SSF52540">
    <property type="entry name" value="P-loop containing nucleoside triphosphate hydrolases"/>
    <property type="match status" value="1"/>
</dbReference>
<sequence>MFLSRIHLDDHTPAEWPFTVPAVQRLREGLTFDRPVTFLVGENGSGKSTIVEAIADACEINSEGGKAGTRYASTGDPTPLGAALRAEFTVEGLRMLGGPRRKRRGFFLRAETLFNLGQNVSGRYGFWEQNLDEQSHGEGFFTVLETMFADPGIYLMDEPEAALSFMSCLRLVGLMHDLAGAGGQIICATHSPILTALPGAQILQLNDHGIAPAAWDKLELVDHWRRFLGRPDAYLRHILEPGQ</sequence>
<evidence type="ECO:0000256" key="7">
    <source>
        <dbReference type="ARBA" id="ARBA00023136"/>
    </source>
</evidence>
<dbReference type="GO" id="GO:0006302">
    <property type="term" value="P:double-strand break repair"/>
    <property type="evidence" value="ECO:0007669"/>
    <property type="project" value="InterPro"/>
</dbReference>
<keyword evidence="7" id="KW-0472">Membrane</keyword>
<dbReference type="Pfam" id="PF13476">
    <property type="entry name" value="AAA_23"/>
    <property type="match status" value="1"/>
</dbReference>
<keyword evidence="10" id="KW-1185">Reference proteome</keyword>
<name>A0A3A4A1J3_9ACTN</name>
<dbReference type="GO" id="GO:0016887">
    <property type="term" value="F:ATP hydrolysis activity"/>
    <property type="evidence" value="ECO:0007669"/>
    <property type="project" value="InterPro"/>
</dbReference>
<dbReference type="RefSeq" id="WP_119931416.1">
    <property type="nucleotide sequence ID" value="NZ_QZEY01000026.1"/>
</dbReference>
<evidence type="ECO:0000256" key="4">
    <source>
        <dbReference type="ARBA" id="ARBA00022496"/>
    </source>
</evidence>
<dbReference type="PANTHER" id="PTHR42771">
    <property type="entry name" value="IRON(3+)-HYDROXAMATE IMPORT ATP-BINDING PROTEIN FHUC"/>
    <property type="match status" value="1"/>
</dbReference>
<evidence type="ECO:0000256" key="5">
    <source>
        <dbReference type="ARBA" id="ARBA00023004"/>
    </source>
</evidence>